<dbReference type="GO" id="GO:0005886">
    <property type="term" value="C:plasma membrane"/>
    <property type="evidence" value="ECO:0007669"/>
    <property type="project" value="TreeGrafter"/>
</dbReference>
<dbReference type="Gene3D" id="1.20.1250.20">
    <property type="entry name" value="MFS general substrate transporter like domains"/>
    <property type="match status" value="1"/>
</dbReference>
<dbReference type="KEGG" id="sniv:SFSGTM_32190"/>
<feature type="transmembrane region" description="Helical" evidence="4">
    <location>
        <begin position="111"/>
        <end position="133"/>
    </location>
</feature>
<dbReference type="PANTHER" id="PTHR23521:SF3">
    <property type="entry name" value="MFS TRANSPORTER"/>
    <property type="match status" value="1"/>
</dbReference>
<gene>
    <name evidence="6" type="ORF">SFSGTM_32190</name>
</gene>
<evidence type="ECO:0000256" key="3">
    <source>
        <dbReference type="ARBA" id="ARBA00023136"/>
    </source>
</evidence>
<accession>A0A809RUB7</accession>
<dbReference type="InterPro" id="IPR036259">
    <property type="entry name" value="MFS_trans_sf"/>
</dbReference>
<dbReference type="GO" id="GO:0022857">
    <property type="term" value="F:transmembrane transporter activity"/>
    <property type="evidence" value="ECO:0007669"/>
    <property type="project" value="InterPro"/>
</dbReference>
<sequence length="404" mass="43302">MKKPHMPNNLNKYSALESYKYWWTVLSLLLITGAVNLQVPLYHQYAEINHASHAVSSLAFAAYVAGLVPVLFGFAGASDRMGRKLIIITALSCSLLATLLMIFFSSMNSLFFARVLQGVSVGLAMGTVTAFLSEQRPGTEKFISAHVALASSLGFGGGALATTISLMYSQEGIPISFWIALVAFPIVMMGMWKIPTSNKLRNVPLTRIPKFISGNISPYLAICAAWSVSGLVIALLPAQLAIHDLATWTGPALFLINIAGIVFQPMARRLTPKINMAIGCVLVPSGYLTLIYGAQQGSILYLLLGSSIAGAACYGFTYLGGLTYVVEKAKLDKARSVSGYFLAAYVGFSVPSILLGIVADSKGVSNALESFGFLIVLVHIVIFIMTMTARDVIKIHIASEGLDK</sequence>
<geneLocation type="plasmid" evidence="7">
    <name>sgtm_pl1 dna</name>
</geneLocation>
<proteinExistence type="predicted"/>
<feature type="transmembrane region" description="Helical" evidence="4">
    <location>
        <begin position="216"/>
        <end position="236"/>
    </location>
</feature>
<reference evidence="7" key="1">
    <citation type="submission" date="2019-11" db="EMBL/GenBank/DDBJ databases">
        <title>Isolation and characterization of a novel species in the genus Sulfuriferula.</title>
        <authorList>
            <person name="Mochizuki J."/>
            <person name="Kojima H."/>
            <person name="Fukui M."/>
        </authorList>
    </citation>
    <scope>NUCLEOTIDE SEQUENCE [LARGE SCALE GENOMIC DNA]</scope>
    <source>
        <strain evidence="7">SGTM</strain>
        <plasmid evidence="7">sgtm_pl1 dna</plasmid>
    </source>
</reference>
<evidence type="ECO:0000313" key="6">
    <source>
        <dbReference type="EMBL" id="BBP02511.1"/>
    </source>
</evidence>
<feature type="domain" description="Major facilitator superfamily (MFS) profile" evidence="5">
    <location>
        <begin position="1"/>
        <end position="404"/>
    </location>
</feature>
<feature type="transmembrane region" description="Helical" evidence="4">
    <location>
        <begin position="145"/>
        <end position="169"/>
    </location>
</feature>
<name>A0A809RUB7_9PROT</name>
<organism evidence="6 7">
    <name type="scientific">Sulfuriferula nivalis</name>
    <dbReference type="NCBI Taxonomy" id="2675298"/>
    <lineage>
        <taxon>Bacteria</taxon>
        <taxon>Pseudomonadati</taxon>
        <taxon>Pseudomonadota</taxon>
        <taxon>Betaproteobacteria</taxon>
        <taxon>Nitrosomonadales</taxon>
        <taxon>Sulfuricellaceae</taxon>
        <taxon>Sulfuriferula</taxon>
    </lineage>
</organism>
<dbReference type="EMBL" id="AP021882">
    <property type="protein sequence ID" value="BBP02511.1"/>
    <property type="molecule type" value="Genomic_DNA"/>
</dbReference>
<protein>
    <submittedName>
        <fullName evidence="6">MFS transporter</fullName>
    </submittedName>
</protein>
<dbReference type="Pfam" id="PF07690">
    <property type="entry name" value="MFS_1"/>
    <property type="match status" value="1"/>
</dbReference>
<evidence type="ECO:0000256" key="2">
    <source>
        <dbReference type="ARBA" id="ARBA00022989"/>
    </source>
</evidence>
<evidence type="ECO:0000259" key="5">
    <source>
        <dbReference type="PROSITE" id="PS50850"/>
    </source>
</evidence>
<feature type="transmembrane region" description="Helical" evidence="4">
    <location>
        <begin position="248"/>
        <end position="267"/>
    </location>
</feature>
<dbReference type="SUPFAM" id="SSF103473">
    <property type="entry name" value="MFS general substrate transporter"/>
    <property type="match status" value="1"/>
</dbReference>
<dbReference type="Proteomes" id="UP000463939">
    <property type="component" value="Plasmid SGTM_pl1"/>
</dbReference>
<keyword evidence="2 4" id="KW-1133">Transmembrane helix</keyword>
<feature type="transmembrane region" description="Helical" evidence="4">
    <location>
        <begin position="86"/>
        <end position="105"/>
    </location>
</feature>
<feature type="transmembrane region" description="Helical" evidence="4">
    <location>
        <begin position="175"/>
        <end position="195"/>
    </location>
</feature>
<keyword evidence="1 4" id="KW-0812">Transmembrane</keyword>
<feature type="transmembrane region" description="Helical" evidence="4">
    <location>
        <begin position="54"/>
        <end position="74"/>
    </location>
</feature>
<dbReference type="InterPro" id="IPR020846">
    <property type="entry name" value="MFS_dom"/>
</dbReference>
<keyword evidence="7" id="KW-1185">Reference proteome</keyword>
<feature type="transmembrane region" description="Helical" evidence="4">
    <location>
        <begin position="21"/>
        <end position="42"/>
    </location>
</feature>
<evidence type="ECO:0000313" key="7">
    <source>
        <dbReference type="Proteomes" id="UP000463939"/>
    </source>
</evidence>
<dbReference type="PANTHER" id="PTHR23521">
    <property type="entry name" value="TRANSPORTER MFS SUPERFAMILY"/>
    <property type="match status" value="1"/>
</dbReference>
<evidence type="ECO:0000256" key="1">
    <source>
        <dbReference type="ARBA" id="ARBA00022692"/>
    </source>
</evidence>
<dbReference type="PROSITE" id="PS50850">
    <property type="entry name" value="MFS"/>
    <property type="match status" value="1"/>
</dbReference>
<keyword evidence="3 4" id="KW-0472">Membrane</keyword>
<dbReference type="AlphaFoldDB" id="A0A809RUB7"/>
<feature type="transmembrane region" description="Helical" evidence="4">
    <location>
        <begin position="371"/>
        <end position="389"/>
    </location>
</feature>
<feature type="transmembrane region" description="Helical" evidence="4">
    <location>
        <begin position="337"/>
        <end position="359"/>
    </location>
</feature>
<feature type="transmembrane region" description="Helical" evidence="4">
    <location>
        <begin position="274"/>
        <end position="293"/>
    </location>
</feature>
<keyword evidence="6" id="KW-0614">Plasmid</keyword>
<evidence type="ECO:0000256" key="4">
    <source>
        <dbReference type="SAM" id="Phobius"/>
    </source>
</evidence>
<dbReference type="InterPro" id="IPR011701">
    <property type="entry name" value="MFS"/>
</dbReference>
<feature type="transmembrane region" description="Helical" evidence="4">
    <location>
        <begin position="299"/>
        <end position="325"/>
    </location>
</feature>